<feature type="transmembrane region" description="Helical" evidence="9">
    <location>
        <begin position="472"/>
        <end position="491"/>
    </location>
</feature>
<proteinExistence type="inferred from homology"/>
<dbReference type="Pfam" id="PF13813">
    <property type="entry name" value="MBOAT_2"/>
    <property type="match status" value="1"/>
</dbReference>
<evidence type="ECO:0000259" key="10">
    <source>
        <dbReference type="Pfam" id="PF13813"/>
    </source>
</evidence>
<gene>
    <name evidence="11" type="ORF">M408DRAFT_328389</name>
</gene>
<dbReference type="AlphaFoldDB" id="A0A0C3AZH2"/>
<reference evidence="11 12" key="1">
    <citation type="submission" date="2014-04" db="EMBL/GenBank/DDBJ databases">
        <authorList>
            <consortium name="DOE Joint Genome Institute"/>
            <person name="Kuo A."/>
            <person name="Zuccaro A."/>
            <person name="Kohler A."/>
            <person name="Nagy L.G."/>
            <person name="Floudas D."/>
            <person name="Copeland A."/>
            <person name="Barry K.W."/>
            <person name="Cichocki N."/>
            <person name="Veneault-Fourrey C."/>
            <person name="LaButti K."/>
            <person name="Lindquist E.A."/>
            <person name="Lipzen A."/>
            <person name="Lundell T."/>
            <person name="Morin E."/>
            <person name="Murat C."/>
            <person name="Sun H."/>
            <person name="Tunlid A."/>
            <person name="Henrissat B."/>
            <person name="Grigoriev I.V."/>
            <person name="Hibbett D.S."/>
            <person name="Martin F."/>
            <person name="Nordberg H.P."/>
            <person name="Cantor M.N."/>
            <person name="Hua S.X."/>
        </authorList>
    </citation>
    <scope>NUCLEOTIDE SEQUENCE [LARGE SCALE GENOMIC DNA]</scope>
    <source>
        <strain evidence="11 12">MAFF 305830</strain>
    </source>
</reference>
<dbReference type="PANTHER" id="PTHR31595">
    <property type="entry name" value="LONG-CHAIN-ALCOHOL O-FATTY-ACYLTRANSFERASE 3-RELATED"/>
    <property type="match status" value="1"/>
</dbReference>
<evidence type="ECO:0000256" key="9">
    <source>
        <dbReference type="SAM" id="Phobius"/>
    </source>
</evidence>
<sequence>MKYSDYMEQDTINEVLWIWRQIVPRPRDRVPVTIYTIHNVFLPLVPLLFMAYLVRRPNTHFARLAVMPFTIWTILRASFGFVWVDQMYSPYNFGQGLFGIASVGKALEYGFVKEGRFKNGEGSLGHVTTPAIDRVTANKPSAMSTLGLGTSPSTTPTSEKDLSFPNPKYVRSPSGVALAVVSDKKPPGNRKAIRSPSGVTLAYRESHTPRPNTPISNGHAAITSIHPKKSSSPLRGLADAIEVLGSVRGIGWSWGKGLYIAPETRPLDRAGFVTATLKLFIFSFLALDFLESAIKLLPPFRKPSGGTIFYMTEMPSFLADDTILSPLIKSHPVASGLIAKYFMSTVISFAIGLAIIAGFEMCYALLTLICVGLLGHNPESWPPIFDHPWRATSLADFWGRRWHQTLRLTFFIFGGYPAQFIIETLLRPVLGKERAVKVGRIGLVLGTFTASGLFHGLSIYGMGEGGVDHTATLYFASQGVLLLAERVWRIVTGKRVQGVLGRIWTYAAVLIGIEFCMDGWSKRGLASGLIIPPILSPTRMLLWPILIRLME</sequence>
<evidence type="ECO:0000256" key="2">
    <source>
        <dbReference type="ARBA" id="ARBA00005179"/>
    </source>
</evidence>
<feature type="compositionally biased region" description="Low complexity" evidence="8">
    <location>
        <begin position="144"/>
        <end position="157"/>
    </location>
</feature>
<comment type="subcellular location">
    <subcellularLocation>
        <location evidence="1">Membrane</location>
        <topology evidence="1">Multi-pass membrane protein</topology>
    </subcellularLocation>
</comment>
<evidence type="ECO:0000256" key="4">
    <source>
        <dbReference type="ARBA" id="ARBA00022679"/>
    </source>
</evidence>
<dbReference type="Proteomes" id="UP000054097">
    <property type="component" value="Unassembled WGS sequence"/>
</dbReference>
<keyword evidence="5 9" id="KW-0812">Transmembrane</keyword>
<evidence type="ECO:0000256" key="5">
    <source>
        <dbReference type="ARBA" id="ARBA00022692"/>
    </source>
</evidence>
<accession>A0A0C3AZH2</accession>
<comment type="similarity">
    <text evidence="3">Belongs to the wax synthase family.</text>
</comment>
<dbReference type="InterPro" id="IPR032805">
    <property type="entry name" value="Wax_synthase_dom"/>
</dbReference>
<feature type="region of interest" description="Disordered" evidence="8">
    <location>
        <begin position="142"/>
        <end position="166"/>
    </location>
</feature>
<dbReference type="OrthoDB" id="1077582at2759"/>
<keyword evidence="4" id="KW-0808">Transferase</keyword>
<keyword evidence="6 9" id="KW-1133">Transmembrane helix</keyword>
<feature type="domain" description="Wax synthase" evidence="10">
    <location>
        <begin position="381"/>
        <end position="476"/>
    </location>
</feature>
<feature type="transmembrane region" description="Helical" evidence="9">
    <location>
        <begin position="346"/>
        <end position="374"/>
    </location>
</feature>
<evidence type="ECO:0000256" key="1">
    <source>
        <dbReference type="ARBA" id="ARBA00004141"/>
    </source>
</evidence>
<evidence type="ECO:0000256" key="6">
    <source>
        <dbReference type="ARBA" id="ARBA00022989"/>
    </source>
</evidence>
<dbReference type="GO" id="GO:0016020">
    <property type="term" value="C:membrane"/>
    <property type="evidence" value="ECO:0007669"/>
    <property type="project" value="UniProtKB-SubCell"/>
</dbReference>
<dbReference type="HOGENOM" id="CLU_034105_1_0_1"/>
<feature type="transmembrane region" description="Helical" evidence="9">
    <location>
        <begin position="61"/>
        <end position="84"/>
    </location>
</feature>
<feature type="transmembrane region" description="Helical" evidence="9">
    <location>
        <begin position="438"/>
        <end position="460"/>
    </location>
</feature>
<evidence type="ECO:0000256" key="8">
    <source>
        <dbReference type="SAM" id="MobiDB-lite"/>
    </source>
</evidence>
<protein>
    <recommendedName>
        <fullName evidence="10">Wax synthase domain-containing protein</fullName>
    </recommendedName>
</protein>
<name>A0A0C3AZH2_SERVB</name>
<dbReference type="GO" id="GO:0008374">
    <property type="term" value="F:O-acyltransferase activity"/>
    <property type="evidence" value="ECO:0007669"/>
    <property type="project" value="InterPro"/>
</dbReference>
<feature type="transmembrane region" description="Helical" evidence="9">
    <location>
        <begin position="503"/>
        <end position="520"/>
    </location>
</feature>
<feature type="transmembrane region" description="Helical" evidence="9">
    <location>
        <begin position="408"/>
        <end position="426"/>
    </location>
</feature>
<dbReference type="STRING" id="933852.A0A0C3AZH2"/>
<dbReference type="GO" id="GO:0006629">
    <property type="term" value="P:lipid metabolic process"/>
    <property type="evidence" value="ECO:0007669"/>
    <property type="project" value="InterPro"/>
</dbReference>
<reference evidence="12" key="2">
    <citation type="submission" date="2015-01" db="EMBL/GenBank/DDBJ databases">
        <title>Evolutionary Origins and Diversification of the Mycorrhizal Mutualists.</title>
        <authorList>
            <consortium name="DOE Joint Genome Institute"/>
            <consortium name="Mycorrhizal Genomics Consortium"/>
            <person name="Kohler A."/>
            <person name="Kuo A."/>
            <person name="Nagy L.G."/>
            <person name="Floudas D."/>
            <person name="Copeland A."/>
            <person name="Barry K.W."/>
            <person name="Cichocki N."/>
            <person name="Veneault-Fourrey C."/>
            <person name="LaButti K."/>
            <person name="Lindquist E.A."/>
            <person name="Lipzen A."/>
            <person name="Lundell T."/>
            <person name="Morin E."/>
            <person name="Murat C."/>
            <person name="Riley R."/>
            <person name="Ohm R."/>
            <person name="Sun H."/>
            <person name="Tunlid A."/>
            <person name="Henrissat B."/>
            <person name="Grigoriev I.V."/>
            <person name="Hibbett D.S."/>
            <person name="Martin F."/>
        </authorList>
    </citation>
    <scope>NUCLEOTIDE SEQUENCE [LARGE SCALE GENOMIC DNA]</scope>
    <source>
        <strain evidence="12">MAFF 305830</strain>
    </source>
</reference>
<organism evidence="11 12">
    <name type="scientific">Serendipita vermifera MAFF 305830</name>
    <dbReference type="NCBI Taxonomy" id="933852"/>
    <lineage>
        <taxon>Eukaryota</taxon>
        <taxon>Fungi</taxon>
        <taxon>Dikarya</taxon>
        <taxon>Basidiomycota</taxon>
        <taxon>Agaricomycotina</taxon>
        <taxon>Agaricomycetes</taxon>
        <taxon>Sebacinales</taxon>
        <taxon>Serendipitaceae</taxon>
        <taxon>Serendipita</taxon>
    </lineage>
</organism>
<comment type="pathway">
    <text evidence="2">Secondary metabolite biosynthesis.</text>
</comment>
<dbReference type="InterPro" id="IPR044851">
    <property type="entry name" value="Wax_synthase"/>
</dbReference>
<evidence type="ECO:0000313" key="11">
    <source>
        <dbReference type="EMBL" id="KIM29930.1"/>
    </source>
</evidence>
<evidence type="ECO:0000256" key="3">
    <source>
        <dbReference type="ARBA" id="ARBA00007282"/>
    </source>
</evidence>
<keyword evidence="12" id="KW-1185">Reference proteome</keyword>
<evidence type="ECO:0000256" key="7">
    <source>
        <dbReference type="ARBA" id="ARBA00023136"/>
    </source>
</evidence>
<feature type="transmembrane region" description="Helical" evidence="9">
    <location>
        <begin position="526"/>
        <end position="547"/>
    </location>
</feature>
<evidence type="ECO:0000313" key="12">
    <source>
        <dbReference type="Proteomes" id="UP000054097"/>
    </source>
</evidence>
<keyword evidence="7 9" id="KW-0472">Membrane</keyword>
<dbReference type="EMBL" id="KN824286">
    <property type="protein sequence ID" value="KIM29930.1"/>
    <property type="molecule type" value="Genomic_DNA"/>
</dbReference>
<dbReference type="PANTHER" id="PTHR31595:SF57">
    <property type="entry name" value="OS04G0481900 PROTEIN"/>
    <property type="match status" value="1"/>
</dbReference>
<feature type="transmembrane region" description="Helical" evidence="9">
    <location>
        <begin position="32"/>
        <end position="54"/>
    </location>
</feature>